<keyword evidence="3" id="KW-0862">Zinc</keyword>
<dbReference type="PIRSF" id="PIRSF017292">
    <property type="entry name" value="UCP017292_Znf_CHY"/>
    <property type="match status" value="1"/>
</dbReference>
<dbReference type="InterPro" id="IPR016694">
    <property type="entry name" value="UCP017292"/>
</dbReference>
<dbReference type="PANTHER" id="PTHR28082">
    <property type="entry name" value="ZINC FINGER PROTEIN"/>
    <property type="match status" value="1"/>
</dbReference>
<reference evidence="5" key="1">
    <citation type="submission" date="2021-03" db="EMBL/GenBank/DDBJ databases">
        <title>Genomic Encyclopedia of Type Strains, Phase IV (KMG-IV): sequencing the most valuable type-strain genomes for metagenomic binning, comparative biology and taxonomic classification.</title>
        <authorList>
            <person name="Goeker M."/>
        </authorList>
    </citation>
    <scope>NUCLEOTIDE SEQUENCE</scope>
    <source>
        <strain evidence="5">DSM 26232</strain>
    </source>
</reference>
<evidence type="ECO:0000313" key="5">
    <source>
        <dbReference type="EMBL" id="MBP1986453.1"/>
    </source>
</evidence>
<dbReference type="PROSITE" id="PS51266">
    <property type="entry name" value="ZF_CHY"/>
    <property type="match status" value="1"/>
</dbReference>
<dbReference type="Proteomes" id="UP000823736">
    <property type="component" value="Unassembled WGS sequence"/>
</dbReference>
<evidence type="ECO:0000256" key="3">
    <source>
        <dbReference type="ARBA" id="ARBA00022833"/>
    </source>
</evidence>
<evidence type="ECO:0000256" key="1">
    <source>
        <dbReference type="ARBA" id="ARBA00022723"/>
    </source>
</evidence>
<dbReference type="OrthoDB" id="189683at2157"/>
<evidence type="ECO:0000256" key="2">
    <source>
        <dbReference type="ARBA" id="ARBA00022771"/>
    </source>
</evidence>
<keyword evidence="1" id="KW-0479">Metal-binding</keyword>
<name>A0A8T4GWK9_9EURY</name>
<dbReference type="GO" id="GO:0045041">
    <property type="term" value="P:protein import into mitochondrial intermembrane space"/>
    <property type="evidence" value="ECO:0007669"/>
    <property type="project" value="TreeGrafter"/>
</dbReference>
<evidence type="ECO:0000259" key="4">
    <source>
        <dbReference type="PROSITE" id="PS51266"/>
    </source>
</evidence>
<dbReference type="Pfam" id="PF05495">
    <property type="entry name" value="zf-CHY"/>
    <property type="match status" value="1"/>
</dbReference>
<organism evidence="5 6">
    <name type="scientific">Halolamina salifodinae</name>
    <dbReference type="NCBI Taxonomy" id="1202767"/>
    <lineage>
        <taxon>Archaea</taxon>
        <taxon>Methanobacteriati</taxon>
        <taxon>Methanobacteriota</taxon>
        <taxon>Stenosarchaea group</taxon>
        <taxon>Halobacteria</taxon>
        <taxon>Halobacteriales</taxon>
        <taxon>Haloferacaceae</taxon>
    </lineage>
</organism>
<dbReference type="AlphaFoldDB" id="A0A8T4GWK9"/>
<dbReference type="RefSeq" id="WP_209490737.1">
    <property type="nucleotide sequence ID" value="NZ_JAGGLC010000001.1"/>
</dbReference>
<sequence>MDVHGHTVRGVEVGPETRCRHYDSELDVIAIRFPCCGTFYPCYECHLSAADHEPGRWGPADGDAPAVLCGICGSVLTVDEYLACDDHCPECNAEFNPSCRRHYARYFSPALFEEGN</sequence>
<dbReference type="InterPro" id="IPR052604">
    <property type="entry name" value="Mito_Tim_assembly_helper"/>
</dbReference>
<dbReference type="InterPro" id="IPR008913">
    <property type="entry name" value="Znf_CHY"/>
</dbReference>
<accession>A0A8T4GWK9</accession>
<keyword evidence="6" id="KW-1185">Reference proteome</keyword>
<protein>
    <submittedName>
        <fullName evidence="5">Putative CHY-type Zn-finger protein</fullName>
    </submittedName>
</protein>
<evidence type="ECO:0000313" key="6">
    <source>
        <dbReference type="Proteomes" id="UP000823736"/>
    </source>
</evidence>
<dbReference type="EMBL" id="JAGGLC010000001">
    <property type="protein sequence ID" value="MBP1986453.1"/>
    <property type="molecule type" value="Genomic_DNA"/>
</dbReference>
<proteinExistence type="predicted"/>
<dbReference type="SUPFAM" id="SSF161219">
    <property type="entry name" value="CHY zinc finger-like"/>
    <property type="match status" value="1"/>
</dbReference>
<dbReference type="GO" id="GO:0008270">
    <property type="term" value="F:zinc ion binding"/>
    <property type="evidence" value="ECO:0007669"/>
    <property type="project" value="UniProtKB-KW"/>
</dbReference>
<gene>
    <name evidence="5" type="ORF">J2753_000926</name>
</gene>
<dbReference type="PANTHER" id="PTHR28082:SF1">
    <property type="entry name" value="HELPER OF TIM PROTEIN 13"/>
    <property type="match status" value="1"/>
</dbReference>
<comment type="caution">
    <text evidence="5">The sequence shown here is derived from an EMBL/GenBank/DDBJ whole genome shotgun (WGS) entry which is preliminary data.</text>
</comment>
<dbReference type="InterPro" id="IPR037274">
    <property type="entry name" value="Znf_CHY_sf"/>
</dbReference>
<feature type="domain" description="CHY-type" evidence="4">
    <location>
        <begin position="12"/>
        <end position="93"/>
    </location>
</feature>
<keyword evidence="2" id="KW-0863">Zinc-finger</keyword>